<feature type="transmembrane region" description="Helical" evidence="7">
    <location>
        <begin position="136"/>
        <end position="161"/>
    </location>
</feature>
<evidence type="ECO:0000256" key="3">
    <source>
        <dbReference type="ARBA" id="ARBA00022475"/>
    </source>
</evidence>
<feature type="transmembrane region" description="Helical" evidence="7">
    <location>
        <begin position="277"/>
        <end position="301"/>
    </location>
</feature>
<keyword evidence="10" id="KW-1185">Reference proteome</keyword>
<keyword evidence="3" id="KW-1003">Cell membrane</keyword>
<evidence type="ECO:0000256" key="1">
    <source>
        <dbReference type="ARBA" id="ARBA00004651"/>
    </source>
</evidence>
<reference evidence="10" key="1">
    <citation type="submission" date="2016-10" db="EMBL/GenBank/DDBJ databases">
        <authorList>
            <person name="Varghese N."/>
            <person name="Submissions S."/>
        </authorList>
    </citation>
    <scope>NUCLEOTIDE SEQUENCE [LARGE SCALE GENOMIC DNA]</scope>
    <source>
        <strain evidence="10">CGMCC 4.2126</strain>
    </source>
</reference>
<dbReference type="Pfam" id="PF00528">
    <property type="entry name" value="BPD_transp_1"/>
    <property type="match status" value="1"/>
</dbReference>
<protein>
    <submittedName>
        <fullName evidence="9">Peptide/nickel transport system permease protein/nickel transport system permease protein</fullName>
    </submittedName>
</protein>
<comment type="similarity">
    <text evidence="7">Belongs to the binding-protein-dependent transport system permease family.</text>
</comment>
<feature type="transmembrane region" description="Helical" evidence="7">
    <location>
        <begin position="173"/>
        <end position="194"/>
    </location>
</feature>
<evidence type="ECO:0000313" key="10">
    <source>
        <dbReference type="Proteomes" id="UP000199111"/>
    </source>
</evidence>
<dbReference type="GeneID" id="96297103"/>
<dbReference type="EMBL" id="FOQY01000003">
    <property type="protein sequence ID" value="SFI48953.1"/>
    <property type="molecule type" value="Genomic_DNA"/>
</dbReference>
<keyword evidence="6 7" id="KW-0472">Membrane</keyword>
<dbReference type="InterPro" id="IPR000515">
    <property type="entry name" value="MetI-like"/>
</dbReference>
<dbReference type="GO" id="GO:0005886">
    <property type="term" value="C:plasma membrane"/>
    <property type="evidence" value="ECO:0007669"/>
    <property type="project" value="UniProtKB-SubCell"/>
</dbReference>
<dbReference type="Pfam" id="PF19300">
    <property type="entry name" value="BPD_transp_1_N"/>
    <property type="match status" value="1"/>
</dbReference>
<gene>
    <name evidence="9" type="ORF">SAMN05216275_103347</name>
</gene>
<dbReference type="InterPro" id="IPR045621">
    <property type="entry name" value="BPD_transp_1_N"/>
</dbReference>
<keyword evidence="4 7" id="KW-0812">Transmembrane</keyword>
<feature type="transmembrane region" description="Helical" evidence="7">
    <location>
        <begin position="103"/>
        <end position="124"/>
    </location>
</feature>
<feature type="transmembrane region" description="Helical" evidence="7">
    <location>
        <begin position="228"/>
        <end position="257"/>
    </location>
</feature>
<evidence type="ECO:0000256" key="6">
    <source>
        <dbReference type="ARBA" id="ARBA00023136"/>
    </source>
</evidence>
<dbReference type="RefSeq" id="WP_093886057.1">
    <property type="nucleotide sequence ID" value="NZ_FOQY01000003.1"/>
</dbReference>
<dbReference type="InterPro" id="IPR035906">
    <property type="entry name" value="MetI-like_sf"/>
</dbReference>
<keyword evidence="5 7" id="KW-1133">Transmembrane helix</keyword>
<feature type="domain" description="ABC transmembrane type-1" evidence="8">
    <location>
        <begin position="97"/>
        <end position="294"/>
    </location>
</feature>
<keyword evidence="2 7" id="KW-0813">Transport</keyword>
<dbReference type="GO" id="GO:0055085">
    <property type="term" value="P:transmembrane transport"/>
    <property type="evidence" value="ECO:0007669"/>
    <property type="project" value="InterPro"/>
</dbReference>
<comment type="subcellular location">
    <subcellularLocation>
        <location evidence="1 7">Cell membrane</location>
        <topology evidence="1 7">Multi-pass membrane protein</topology>
    </subcellularLocation>
</comment>
<name>A0A1I3IME3_9ACTN</name>
<dbReference type="SUPFAM" id="SSF161098">
    <property type="entry name" value="MetI-like"/>
    <property type="match status" value="1"/>
</dbReference>
<evidence type="ECO:0000313" key="9">
    <source>
        <dbReference type="EMBL" id="SFI48953.1"/>
    </source>
</evidence>
<evidence type="ECO:0000256" key="4">
    <source>
        <dbReference type="ARBA" id="ARBA00022692"/>
    </source>
</evidence>
<dbReference type="Gene3D" id="1.10.3720.10">
    <property type="entry name" value="MetI-like"/>
    <property type="match status" value="1"/>
</dbReference>
<dbReference type="AlphaFoldDB" id="A0A1I3IME3"/>
<dbReference type="CDD" id="cd06261">
    <property type="entry name" value="TM_PBP2"/>
    <property type="match status" value="1"/>
</dbReference>
<evidence type="ECO:0000256" key="2">
    <source>
        <dbReference type="ARBA" id="ARBA00022448"/>
    </source>
</evidence>
<sequence>MTRALRRVAETLLVLLVLSVLTFLLTSLAPGDPAEEILRRGGVQPTAESVAVLRGELGLDRPLFSRYLRWLLGVLRGDFGRSYADRAPVAAEILSRVPATLRLAGTASLIAVGLAVLVSVRAALRPRALDSRIARVVTVAVAAVPPYIVGILLISVVAVGMRALPTGGDGSPGAVILPAVTLGLAGTATLLRLLRADLAAVARLPFVKLAVAKGLSARRTVMVHALRAAAPGAITAAGVVLAELLAGAVIVETLFAWPGVGQLAVTAIRQRDIPIVQAYVLLTALATVLVLTLADLCVSVADPRVRR</sequence>
<evidence type="ECO:0000256" key="5">
    <source>
        <dbReference type="ARBA" id="ARBA00022989"/>
    </source>
</evidence>
<accession>A0A1I3IME3</accession>
<dbReference type="Proteomes" id="UP000199111">
    <property type="component" value="Unassembled WGS sequence"/>
</dbReference>
<evidence type="ECO:0000256" key="7">
    <source>
        <dbReference type="RuleBase" id="RU363032"/>
    </source>
</evidence>
<evidence type="ECO:0000259" key="8">
    <source>
        <dbReference type="PROSITE" id="PS50928"/>
    </source>
</evidence>
<proteinExistence type="inferred from homology"/>
<dbReference type="PROSITE" id="PS50928">
    <property type="entry name" value="ABC_TM1"/>
    <property type="match status" value="1"/>
</dbReference>
<organism evidence="9 10">
    <name type="scientific">Streptosporangium canum</name>
    <dbReference type="NCBI Taxonomy" id="324952"/>
    <lineage>
        <taxon>Bacteria</taxon>
        <taxon>Bacillati</taxon>
        <taxon>Actinomycetota</taxon>
        <taxon>Actinomycetes</taxon>
        <taxon>Streptosporangiales</taxon>
        <taxon>Streptosporangiaceae</taxon>
        <taxon>Streptosporangium</taxon>
    </lineage>
</organism>
<dbReference type="PANTHER" id="PTHR43163">
    <property type="entry name" value="DIPEPTIDE TRANSPORT SYSTEM PERMEASE PROTEIN DPPB-RELATED"/>
    <property type="match status" value="1"/>
</dbReference>
<dbReference type="PANTHER" id="PTHR43163:SF6">
    <property type="entry name" value="DIPEPTIDE TRANSPORT SYSTEM PERMEASE PROTEIN DPPB-RELATED"/>
    <property type="match status" value="1"/>
</dbReference>